<feature type="domain" description="PNPLA" evidence="6">
    <location>
        <begin position="32"/>
        <end position="237"/>
    </location>
</feature>
<dbReference type="PANTHER" id="PTHR14226:SF57">
    <property type="entry name" value="BLR7027 PROTEIN"/>
    <property type="match status" value="1"/>
</dbReference>
<dbReference type="Pfam" id="PF12536">
    <property type="entry name" value="DUF3734"/>
    <property type="match status" value="1"/>
</dbReference>
<dbReference type="InterPro" id="IPR016035">
    <property type="entry name" value="Acyl_Trfase/lysoPLipase"/>
</dbReference>
<evidence type="ECO:0000313" key="7">
    <source>
        <dbReference type="EMBL" id="RXZ42573.1"/>
    </source>
</evidence>
<dbReference type="InterPro" id="IPR021095">
    <property type="entry name" value="DUF3734"/>
</dbReference>
<dbReference type="PROSITE" id="PS51635">
    <property type="entry name" value="PNPLA"/>
    <property type="match status" value="1"/>
</dbReference>
<feature type="compositionally biased region" description="Basic and acidic residues" evidence="5">
    <location>
        <begin position="13"/>
        <end position="24"/>
    </location>
</feature>
<dbReference type="Proteomes" id="UP000290682">
    <property type="component" value="Unassembled WGS sequence"/>
</dbReference>
<feature type="short sequence motif" description="GXGXXG" evidence="4">
    <location>
        <begin position="36"/>
        <end position="41"/>
    </location>
</feature>
<evidence type="ECO:0000256" key="5">
    <source>
        <dbReference type="SAM" id="MobiDB-lite"/>
    </source>
</evidence>
<dbReference type="EMBL" id="REGR01000014">
    <property type="protein sequence ID" value="RXZ42573.1"/>
    <property type="molecule type" value="Genomic_DNA"/>
</dbReference>
<sequence>MKRLTTKGSTMAERQKSGAGDKKAAGKPRVALVLQGGGALGAYHIGAYEAMEQAGFQPDWVAGISIGAINAAVIASNPPEKRLAQLERLWDDISRPDESGTLLSGPLLRWYNQFNVAEAMVLGQPNFWSPRLPSPLLVQSAPPDKTSFYDTTPMLGTLRDVADFDRLNEGKSARLSLGATRVDTGELVFFDSARQALGPHHVLASGSLPPGFPATEVDGHYYWDGGCVSNTPLNAILDDEDDGDLLVFMIDLWSAKGSLPSTMDEVAWRQKQIQYASRSSQVEALCAQHNLRAALAASPDTEAVGEGAALKVKRRRVDIVHITYQPTADQSSFSDAEFSRSSIAKRRDAGFQDMRHALQQAPWTRSEGQGATKAVLHKVRGDEVSSHVPA</sequence>
<keyword evidence="1 4" id="KW-0378">Hydrolase</keyword>
<evidence type="ECO:0000313" key="8">
    <source>
        <dbReference type="Proteomes" id="UP000290682"/>
    </source>
</evidence>
<evidence type="ECO:0000256" key="3">
    <source>
        <dbReference type="ARBA" id="ARBA00023098"/>
    </source>
</evidence>
<evidence type="ECO:0000256" key="4">
    <source>
        <dbReference type="PROSITE-ProRule" id="PRU01161"/>
    </source>
</evidence>
<keyword evidence="3 4" id="KW-0443">Lipid metabolism</keyword>
<comment type="caution">
    <text evidence="7">The sequence shown here is derived from an EMBL/GenBank/DDBJ whole genome shotgun (WGS) entry which is preliminary data.</text>
</comment>
<name>A0ABY0FDP2_9NEIS</name>
<keyword evidence="2 4" id="KW-0442">Lipid degradation</keyword>
<dbReference type="CDD" id="cd07209">
    <property type="entry name" value="Pat_hypo_Ecoli_Z1214_like"/>
    <property type="match status" value="1"/>
</dbReference>
<protein>
    <submittedName>
        <fullName evidence="7">Patatin-like phospholipase family protein</fullName>
    </submittedName>
</protein>
<accession>A0ABY0FDP2</accession>
<dbReference type="Pfam" id="PF01734">
    <property type="entry name" value="Patatin"/>
    <property type="match status" value="1"/>
</dbReference>
<evidence type="ECO:0000256" key="1">
    <source>
        <dbReference type="ARBA" id="ARBA00022801"/>
    </source>
</evidence>
<keyword evidence="8" id="KW-1185">Reference proteome</keyword>
<dbReference type="PANTHER" id="PTHR14226">
    <property type="entry name" value="NEUROPATHY TARGET ESTERASE/SWISS CHEESE D.MELANOGASTER"/>
    <property type="match status" value="1"/>
</dbReference>
<dbReference type="InterPro" id="IPR050301">
    <property type="entry name" value="NTE"/>
</dbReference>
<dbReference type="Gene3D" id="3.40.1090.10">
    <property type="entry name" value="Cytosolic phospholipase A2 catalytic domain"/>
    <property type="match status" value="2"/>
</dbReference>
<organism evidence="7 8">
    <name type="scientific">Crenobacter cavernae</name>
    <dbReference type="NCBI Taxonomy" id="2290923"/>
    <lineage>
        <taxon>Bacteria</taxon>
        <taxon>Pseudomonadati</taxon>
        <taxon>Pseudomonadota</taxon>
        <taxon>Betaproteobacteria</taxon>
        <taxon>Neisseriales</taxon>
        <taxon>Neisseriaceae</taxon>
        <taxon>Crenobacter</taxon>
    </lineage>
</organism>
<dbReference type="SUPFAM" id="SSF52151">
    <property type="entry name" value="FabD/lysophospholipase-like"/>
    <property type="match status" value="1"/>
</dbReference>
<feature type="short sequence motif" description="GXSXG" evidence="4">
    <location>
        <begin position="63"/>
        <end position="67"/>
    </location>
</feature>
<proteinExistence type="predicted"/>
<feature type="active site" description="Nucleophile" evidence="4">
    <location>
        <position position="65"/>
    </location>
</feature>
<feature type="active site" description="Proton acceptor" evidence="4">
    <location>
        <position position="224"/>
    </location>
</feature>
<evidence type="ECO:0000256" key="2">
    <source>
        <dbReference type="ARBA" id="ARBA00022963"/>
    </source>
</evidence>
<feature type="region of interest" description="Disordered" evidence="5">
    <location>
        <begin position="1"/>
        <end position="24"/>
    </location>
</feature>
<feature type="short sequence motif" description="DGA/G" evidence="4">
    <location>
        <begin position="224"/>
        <end position="226"/>
    </location>
</feature>
<dbReference type="InterPro" id="IPR002641">
    <property type="entry name" value="PNPLA_dom"/>
</dbReference>
<evidence type="ECO:0000259" key="6">
    <source>
        <dbReference type="PROSITE" id="PS51635"/>
    </source>
</evidence>
<gene>
    <name evidence="7" type="ORF">EBB06_11760</name>
</gene>
<reference evidence="7 8" key="1">
    <citation type="submission" date="2018-10" db="EMBL/GenBank/DDBJ databases">
        <title>Draft genome of Fastidiocella sp. strain 375T, a bacterium isolated from a karstic cave dripping water.</title>
        <authorList>
            <person name="Coelho C."/>
            <person name="Verissimo A."/>
            <person name="Tiago I."/>
        </authorList>
    </citation>
    <scope>NUCLEOTIDE SEQUENCE [LARGE SCALE GENOMIC DNA]</scope>
    <source>
        <strain evidence="7 8">CAVE-375</strain>
    </source>
</reference>